<evidence type="ECO:0000313" key="2">
    <source>
        <dbReference type="EMBL" id="RVX67041.1"/>
    </source>
</evidence>
<comment type="caution">
    <text evidence="2">The sequence shown here is derived from an EMBL/GenBank/DDBJ whole genome shotgun (WGS) entry which is preliminary data.</text>
</comment>
<dbReference type="GO" id="GO:0031624">
    <property type="term" value="F:ubiquitin conjugating enzyme binding"/>
    <property type="evidence" value="ECO:0007669"/>
    <property type="project" value="TreeGrafter"/>
</dbReference>
<dbReference type="Pfam" id="PF09814">
    <property type="entry name" value="HECT_2"/>
    <property type="match status" value="1"/>
</dbReference>
<protein>
    <submittedName>
        <fullName evidence="2">Uncharacterized protein</fullName>
    </submittedName>
</protein>
<evidence type="ECO:0000256" key="1">
    <source>
        <dbReference type="SAM" id="MobiDB-lite"/>
    </source>
</evidence>
<accession>A0A438MVX7</accession>
<dbReference type="GO" id="GO:0005634">
    <property type="term" value="C:nucleus"/>
    <property type="evidence" value="ECO:0007669"/>
    <property type="project" value="TreeGrafter"/>
</dbReference>
<dbReference type="GO" id="GO:0030332">
    <property type="term" value="F:cyclin binding"/>
    <property type="evidence" value="ECO:0007669"/>
    <property type="project" value="TreeGrafter"/>
</dbReference>
<dbReference type="GO" id="GO:0061630">
    <property type="term" value="F:ubiquitin protein ligase activity"/>
    <property type="evidence" value="ECO:0007669"/>
    <property type="project" value="TreeGrafter"/>
</dbReference>
<dbReference type="OrthoDB" id="386949at2759"/>
<dbReference type="PANTHER" id="PTHR31531">
    <property type="entry name" value="E3 UBIQUITIN-PROTEIN LIGASE E3D FAMILY MEMBER"/>
    <property type="match status" value="1"/>
</dbReference>
<dbReference type="VEuPathDB" id="FungiDB:PV10_03150"/>
<dbReference type="EMBL" id="NAJM01000053">
    <property type="protein sequence ID" value="RVX67041.1"/>
    <property type="molecule type" value="Genomic_DNA"/>
</dbReference>
<gene>
    <name evidence="2" type="ORF">B0A52_09255</name>
</gene>
<evidence type="ECO:0000313" key="3">
    <source>
        <dbReference type="Proteomes" id="UP000288859"/>
    </source>
</evidence>
<dbReference type="GO" id="GO:0000209">
    <property type="term" value="P:protein polyubiquitination"/>
    <property type="evidence" value="ECO:0007669"/>
    <property type="project" value="TreeGrafter"/>
</dbReference>
<dbReference type="InterPro" id="IPR019193">
    <property type="entry name" value="UBQ-conj_enz_E2-bd_prot"/>
</dbReference>
<dbReference type="AlphaFoldDB" id="A0A438MVX7"/>
<dbReference type="GO" id="GO:0006513">
    <property type="term" value="P:protein monoubiquitination"/>
    <property type="evidence" value="ECO:0007669"/>
    <property type="project" value="TreeGrafter"/>
</dbReference>
<feature type="region of interest" description="Disordered" evidence="1">
    <location>
        <begin position="1"/>
        <end position="21"/>
    </location>
</feature>
<name>A0A438MVX7_EXOME</name>
<dbReference type="GO" id="GO:0005829">
    <property type="term" value="C:cytosol"/>
    <property type="evidence" value="ECO:0007669"/>
    <property type="project" value="TreeGrafter"/>
</dbReference>
<dbReference type="GO" id="GO:0000151">
    <property type="term" value="C:ubiquitin ligase complex"/>
    <property type="evidence" value="ECO:0007669"/>
    <property type="project" value="TreeGrafter"/>
</dbReference>
<organism evidence="2 3">
    <name type="scientific">Exophiala mesophila</name>
    <name type="common">Black yeast-like fungus</name>
    <dbReference type="NCBI Taxonomy" id="212818"/>
    <lineage>
        <taxon>Eukaryota</taxon>
        <taxon>Fungi</taxon>
        <taxon>Dikarya</taxon>
        <taxon>Ascomycota</taxon>
        <taxon>Pezizomycotina</taxon>
        <taxon>Eurotiomycetes</taxon>
        <taxon>Chaetothyriomycetidae</taxon>
        <taxon>Chaetothyriales</taxon>
        <taxon>Herpotrichiellaceae</taxon>
        <taxon>Exophiala</taxon>
    </lineage>
</organism>
<proteinExistence type="predicted"/>
<sequence>MTSFVKDKIASSTTKQQRLPRERERVVNIVARTSNHNDPGQLGFLTESRISTYNSLSRTSARSRSLERSIMPKPKIYLYAEILIHIRQLTLYASLETDKNEHTKILISSDKHIVTALHEGESSSIYLPTQISGTANVTFPYDRKTEISARLQIDDLDELKSTSENVSGIEVPWSAGDLTGTKLALQCKGCGVEVLEAGKINEWKDLPSNHWADLMDIWFCHKPHDDKDPDHGATTTAAAESKGFSAKSKTIAKPSVGLIDTVSFLLNGEDCKNLKEEESSKSNYSIVRCASCESVLGSKSPDAENSFRLYKSRLSMKPSPDEPLQQYPAAVFICSQLLSLIESSISRKVVLHDDTPDAPNRTRDGLLLWIFNPDIYYSSSSRGPTAHRAMKVFYKSLPEPAKYIDDNSNTHEELVVPPEDFDDFNTTLHESSSILPQSARKFQDWDVGLVDRWEKNATGISRMDENPLNKKVDDDFEVFKLPPGWKELYM</sequence>
<dbReference type="GO" id="GO:0051865">
    <property type="term" value="P:protein autoubiquitination"/>
    <property type="evidence" value="ECO:0007669"/>
    <property type="project" value="TreeGrafter"/>
</dbReference>
<dbReference type="GO" id="GO:0043161">
    <property type="term" value="P:proteasome-mediated ubiquitin-dependent protein catabolic process"/>
    <property type="evidence" value="ECO:0007669"/>
    <property type="project" value="TreeGrafter"/>
</dbReference>
<dbReference type="PANTHER" id="PTHR31531:SF2">
    <property type="entry name" value="E3 UBIQUITIN-PROTEIN LIGASE E3D"/>
    <property type="match status" value="1"/>
</dbReference>
<dbReference type="Proteomes" id="UP000288859">
    <property type="component" value="Unassembled WGS sequence"/>
</dbReference>
<reference evidence="2 3" key="1">
    <citation type="submission" date="2017-03" db="EMBL/GenBank/DDBJ databases">
        <title>Genomes of endolithic fungi from Antarctica.</title>
        <authorList>
            <person name="Coleine C."/>
            <person name="Masonjones S."/>
            <person name="Stajich J.E."/>
        </authorList>
    </citation>
    <scope>NUCLEOTIDE SEQUENCE [LARGE SCALE GENOMIC DNA]</scope>
    <source>
        <strain evidence="2 3">CCFEE 6314</strain>
    </source>
</reference>